<dbReference type="EMBL" id="BFAD01000008">
    <property type="protein sequence ID" value="GBE85524.1"/>
    <property type="molecule type" value="Genomic_DNA"/>
</dbReference>
<sequence length="481" mass="54167">MLPLAPKQLVHRKALLKPHNKHTRTQTLSNGHTVAAKVARARHVQCTARSSLSPSQWKSSVQKNSIDLSGIDNLDNDDNDPEDVPEDDSDSEEEEILRKKHLSDQDYTDLDPVTRRKRLHFENIMDGLSHTGKVDKGNRTLMAYHRGARYIPRGIGPFVNPMQAIQLELRAYQHVENSDDNDDNMDDNDLPEELSANQRQELEYAYKATLDIIPGLKVDIDLFEEDPSAVHILANYLDAHLRSAHSDDVASLKVRVINYIPRLDGYPILNSDDPKWECGFVSITTGRQLCPQILLQEFDEDPVSFCRRVRDGETRILSDDYPLFLYDQAEYDPDELDAGLLKGPLLVACFKSLFTGPRTAKNTGSGKQRGPGPLPLAQIYRLSQVSPRNLAYVAVLVHFMLNGQEKWLSVDSNFNSEDFFNAIVKLFEDIGWAEMTLAWWNKKIYGTPTNNNQDPFASGASMSTAASRLAAQRAVHAQAQT</sequence>
<accession>A0A401GUW4</accession>
<dbReference type="Proteomes" id="UP000287166">
    <property type="component" value="Unassembled WGS sequence"/>
</dbReference>
<feature type="compositionally biased region" description="Polar residues" evidence="1">
    <location>
        <begin position="47"/>
        <end position="65"/>
    </location>
</feature>
<feature type="compositionally biased region" description="Acidic residues" evidence="1">
    <location>
        <begin position="74"/>
        <end position="95"/>
    </location>
</feature>
<proteinExistence type="predicted"/>
<dbReference type="InterPro" id="IPR046521">
    <property type="entry name" value="DUF6698"/>
</dbReference>
<dbReference type="RefSeq" id="XP_027616437.1">
    <property type="nucleotide sequence ID" value="XM_027760636.1"/>
</dbReference>
<organism evidence="2 3">
    <name type="scientific">Sparassis crispa</name>
    <dbReference type="NCBI Taxonomy" id="139825"/>
    <lineage>
        <taxon>Eukaryota</taxon>
        <taxon>Fungi</taxon>
        <taxon>Dikarya</taxon>
        <taxon>Basidiomycota</taxon>
        <taxon>Agaricomycotina</taxon>
        <taxon>Agaricomycetes</taxon>
        <taxon>Polyporales</taxon>
        <taxon>Sparassidaceae</taxon>
        <taxon>Sparassis</taxon>
    </lineage>
</organism>
<keyword evidence="3" id="KW-1185">Reference proteome</keyword>
<gene>
    <name evidence="2" type="ORF">SCP_0800410</name>
</gene>
<dbReference type="GeneID" id="38782441"/>
<dbReference type="InParanoid" id="A0A401GUW4"/>
<evidence type="ECO:0000256" key="1">
    <source>
        <dbReference type="SAM" id="MobiDB-lite"/>
    </source>
</evidence>
<dbReference type="AlphaFoldDB" id="A0A401GUW4"/>
<comment type="caution">
    <text evidence="2">The sequence shown here is derived from an EMBL/GenBank/DDBJ whole genome shotgun (WGS) entry which is preliminary data.</text>
</comment>
<reference evidence="2 3" key="1">
    <citation type="journal article" date="2018" name="Sci. Rep.">
        <title>Genome sequence of the cauliflower mushroom Sparassis crispa (Hanabiratake) and its association with beneficial usage.</title>
        <authorList>
            <person name="Kiyama R."/>
            <person name="Furutani Y."/>
            <person name="Kawaguchi K."/>
            <person name="Nakanishi T."/>
        </authorList>
    </citation>
    <scope>NUCLEOTIDE SEQUENCE [LARGE SCALE GENOMIC DNA]</scope>
</reference>
<dbReference type="STRING" id="139825.A0A401GUW4"/>
<name>A0A401GUW4_9APHY</name>
<feature type="region of interest" description="Disordered" evidence="1">
    <location>
        <begin position="46"/>
        <end position="103"/>
    </location>
</feature>
<evidence type="ECO:0000313" key="2">
    <source>
        <dbReference type="EMBL" id="GBE85524.1"/>
    </source>
</evidence>
<evidence type="ECO:0000313" key="3">
    <source>
        <dbReference type="Proteomes" id="UP000287166"/>
    </source>
</evidence>
<dbReference type="OrthoDB" id="2803957at2759"/>
<dbReference type="Pfam" id="PF20414">
    <property type="entry name" value="DUF6698"/>
    <property type="match status" value="1"/>
</dbReference>
<protein>
    <submittedName>
        <fullName evidence="2">Uncharacterized protein</fullName>
    </submittedName>
</protein>